<gene>
    <name evidence="3" type="ORF">CWO92_13120</name>
</gene>
<keyword evidence="4" id="KW-1185">Reference proteome</keyword>
<dbReference type="InterPro" id="IPR000182">
    <property type="entry name" value="GNAT_dom"/>
</dbReference>
<dbReference type="Proteomes" id="UP000233440">
    <property type="component" value="Unassembled WGS sequence"/>
</dbReference>
<evidence type="ECO:0000259" key="2">
    <source>
        <dbReference type="PROSITE" id="PS51186"/>
    </source>
</evidence>
<dbReference type="PANTHER" id="PTHR31438">
    <property type="entry name" value="LYSINE N-ACYLTRANSFERASE C17G9.06C-RELATED"/>
    <property type="match status" value="1"/>
</dbReference>
<dbReference type="InterPro" id="IPR016181">
    <property type="entry name" value="Acyl_CoA_acyltransferase"/>
</dbReference>
<dbReference type="SUPFAM" id="SSF55729">
    <property type="entry name" value="Acyl-CoA N-acyltransferases (Nat)"/>
    <property type="match status" value="1"/>
</dbReference>
<proteinExistence type="predicted"/>
<dbReference type="AlphaFoldDB" id="A0A2N3LJ85"/>
<feature type="domain" description="N-acetyltransferase" evidence="2">
    <location>
        <begin position="9"/>
        <end position="180"/>
    </location>
</feature>
<protein>
    <submittedName>
        <fullName evidence="3">GNAT family N-acetyltransferase</fullName>
    </submittedName>
</protein>
<sequence length="180" mass="21360">MMIFQKDSLVVRELVETDKDILAKWLSDPHVLEYYEGRDRPHDIEMVTKHFYNRQNREIAGCIIEYEGVEIGYIQFYPLEEDEKKVYGYADNCETIYGTDQFIGEISYWNKGIGKLLVSSMIDFLVKEKGADRVVMDPQSWNMRAIACYEKCGMKKVKYLPKHEMHEGELRDSWLMEYKK</sequence>
<dbReference type="GO" id="GO:0016410">
    <property type="term" value="F:N-acyltransferase activity"/>
    <property type="evidence" value="ECO:0007669"/>
    <property type="project" value="TreeGrafter"/>
</dbReference>
<evidence type="ECO:0000313" key="4">
    <source>
        <dbReference type="Proteomes" id="UP000233440"/>
    </source>
</evidence>
<evidence type="ECO:0000256" key="1">
    <source>
        <dbReference type="ARBA" id="ARBA00023251"/>
    </source>
</evidence>
<reference evidence="3 4" key="1">
    <citation type="submission" date="2017-11" db="EMBL/GenBank/DDBJ databases">
        <title>Bacillus camelliae sp. nov., isolated from pu'er tea.</title>
        <authorList>
            <person name="Niu L."/>
        </authorList>
    </citation>
    <scope>NUCLEOTIDE SEQUENCE [LARGE SCALE GENOMIC DNA]</scope>
    <source>
        <strain evidence="3 4">7578-1</strain>
    </source>
</reference>
<dbReference type="Pfam" id="PF13523">
    <property type="entry name" value="Acetyltransf_8"/>
    <property type="match status" value="1"/>
</dbReference>
<organism evidence="3 4">
    <name type="scientific">Heyndrickxia camelliae</name>
    <dbReference type="NCBI Taxonomy" id="1707093"/>
    <lineage>
        <taxon>Bacteria</taxon>
        <taxon>Bacillati</taxon>
        <taxon>Bacillota</taxon>
        <taxon>Bacilli</taxon>
        <taxon>Bacillales</taxon>
        <taxon>Bacillaceae</taxon>
        <taxon>Heyndrickxia</taxon>
    </lineage>
</organism>
<dbReference type="PROSITE" id="PS51186">
    <property type="entry name" value="GNAT"/>
    <property type="match status" value="1"/>
</dbReference>
<dbReference type="PANTHER" id="PTHR31438:SF1">
    <property type="entry name" value="LYSINE N-ACYLTRANSFERASE C17G9.06C-RELATED"/>
    <property type="match status" value="1"/>
</dbReference>
<dbReference type="EMBL" id="PIQO01000009">
    <property type="protein sequence ID" value="PKR84647.1"/>
    <property type="molecule type" value="Genomic_DNA"/>
</dbReference>
<dbReference type="GO" id="GO:0046677">
    <property type="term" value="P:response to antibiotic"/>
    <property type="evidence" value="ECO:0007669"/>
    <property type="project" value="UniProtKB-KW"/>
</dbReference>
<dbReference type="CDD" id="cd04301">
    <property type="entry name" value="NAT_SF"/>
    <property type="match status" value="1"/>
</dbReference>
<dbReference type="OrthoDB" id="9795206at2"/>
<dbReference type="Gene3D" id="3.40.630.30">
    <property type="match status" value="1"/>
</dbReference>
<name>A0A2N3LJ85_9BACI</name>
<accession>A0A2N3LJ85</accession>
<evidence type="ECO:0000313" key="3">
    <source>
        <dbReference type="EMBL" id="PKR84647.1"/>
    </source>
</evidence>
<keyword evidence="3" id="KW-0808">Transferase</keyword>
<keyword evidence="1" id="KW-0046">Antibiotic resistance</keyword>
<comment type="caution">
    <text evidence="3">The sequence shown here is derived from an EMBL/GenBank/DDBJ whole genome shotgun (WGS) entry which is preliminary data.</text>
</comment>